<evidence type="ECO:0000256" key="7">
    <source>
        <dbReference type="ARBA" id="ARBA00023268"/>
    </source>
</evidence>
<evidence type="ECO:0000313" key="10">
    <source>
        <dbReference type="EMBL" id="SVA89636.1"/>
    </source>
</evidence>
<dbReference type="GO" id="GO:0004488">
    <property type="term" value="F:methylenetetrahydrofolate dehydrogenase (NADP+) activity"/>
    <property type="evidence" value="ECO:0007669"/>
    <property type="project" value="InterPro"/>
</dbReference>
<dbReference type="Pfam" id="PF02882">
    <property type="entry name" value="THF_DHG_CYH_C"/>
    <property type="match status" value="1"/>
</dbReference>
<evidence type="ECO:0000256" key="2">
    <source>
        <dbReference type="ARBA" id="ARBA00011738"/>
    </source>
</evidence>
<evidence type="ECO:0008006" key="11">
    <source>
        <dbReference type="Google" id="ProtNLM"/>
    </source>
</evidence>
<feature type="domain" description="Tetrahydrofolate dehydrogenase/cyclohydrolase catalytic" evidence="8">
    <location>
        <begin position="1"/>
        <end position="119"/>
    </location>
</feature>
<dbReference type="PANTHER" id="PTHR48099:SF5">
    <property type="entry name" value="C-1-TETRAHYDROFOLATE SYNTHASE, CYTOPLASMIC"/>
    <property type="match status" value="1"/>
</dbReference>
<dbReference type="PANTHER" id="PTHR48099">
    <property type="entry name" value="C-1-TETRAHYDROFOLATE SYNTHASE, CYTOPLASMIC-RELATED"/>
    <property type="match status" value="1"/>
</dbReference>
<comment type="subunit">
    <text evidence="2">Homodimer.</text>
</comment>
<evidence type="ECO:0000256" key="4">
    <source>
        <dbReference type="ARBA" id="ARBA00022801"/>
    </source>
</evidence>
<dbReference type="InterPro" id="IPR000672">
    <property type="entry name" value="THF_DH/CycHdrlase"/>
</dbReference>
<proteinExistence type="inferred from homology"/>
<sequence>MDGKLVAEAIRASLVPRIEKFLSTVGRPPGLGIVLAGDDGGSEIYVRNKVQSCEALGIFAELKRVGKESKVDEVLALVQDFNRADAIDGVLVQSPLPVGMGQDAEQRVFDAIDPRKDVDGFHPVNAGRLVQKRSGMAPGTPSGVIELLDRSGIAIEGRRAVVIGRSDIVGKPMAMLLLHRNATVTICHSRTDDLAAVASEADILIAAIGRPGFVTRDFVKPGATVIDVGTTRMTDRGEVATLFGQDSPRLEVIERRGATTVGDVHPNVAQVAGALTPVPGGVGPLTIVMLLSNTVRAAEMRQDP</sequence>
<gene>
    <name evidence="10" type="ORF">METZ01_LOCUS142490</name>
</gene>
<dbReference type="Pfam" id="PF00763">
    <property type="entry name" value="THF_DHG_CYH"/>
    <property type="match status" value="1"/>
</dbReference>
<keyword evidence="7" id="KW-0511">Multifunctional enzyme</keyword>
<evidence type="ECO:0000259" key="9">
    <source>
        <dbReference type="Pfam" id="PF02882"/>
    </source>
</evidence>
<keyword evidence="4" id="KW-0378">Hydrolase</keyword>
<reference evidence="10" key="1">
    <citation type="submission" date="2018-05" db="EMBL/GenBank/DDBJ databases">
        <authorList>
            <person name="Lanie J.A."/>
            <person name="Ng W.-L."/>
            <person name="Kazmierczak K.M."/>
            <person name="Andrzejewski T.M."/>
            <person name="Davidsen T.M."/>
            <person name="Wayne K.J."/>
            <person name="Tettelin H."/>
            <person name="Glass J.I."/>
            <person name="Rusch D."/>
            <person name="Podicherti R."/>
            <person name="Tsui H.-C.T."/>
            <person name="Winkler M.E."/>
        </authorList>
    </citation>
    <scope>NUCLEOTIDE SEQUENCE</scope>
</reference>
<evidence type="ECO:0000259" key="8">
    <source>
        <dbReference type="Pfam" id="PF00763"/>
    </source>
</evidence>
<name>A0A381ZK30_9ZZZZ</name>
<accession>A0A381ZK30</accession>
<dbReference type="GO" id="GO:0035999">
    <property type="term" value="P:tetrahydrofolate interconversion"/>
    <property type="evidence" value="ECO:0007669"/>
    <property type="project" value="TreeGrafter"/>
</dbReference>
<dbReference type="FunFam" id="3.40.50.720:FF:000006">
    <property type="entry name" value="Bifunctional protein FolD"/>
    <property type="match status" value="1"/>
</dbReference>
<dbReference type="InterPro" id="IPR036291">
    <property type="entry name" value="NAD(P)-bd_dom_sf"/>
</dbReference>
<evidence type="ECO:0000256" key="1">
    <source>
        <dbReference type="ARBA" id="ARBA00004777"/>
    </source>
</evidence>
<dbReference type="Gene3D" id="3.40.50.10860">
    <property type="entry name" value="Leucine Dehydrogenase, chain A, domain 1"/>
    <property type="match status" value="1"/>
</dbReference>
<dbReference type="HAMAP" id="MF_01576">
    <property type="entry name" value="THF_DHG_CYH"/>
    <property type="match status" value="1"/>
</dbReference>
<keyword evidence="6" id="KW-0560">Oxidoreductase</keyword>
<evidence type="ECO:0000256" key="6">
    <source>
        <dbReference type="ARBA" id="ARBA00023002"/>
    </source>
</evidence>
<dbReference type="SUPFAM" id="SSF51735">
    <property type="entry name" value="NAD(P)-binding Rossmann-fold domains"/>
    <property type="match status" value="1"/>
</dbReference>
<dbReference type="GO" id="GO:0005829">
    <property type="term" value="C:cytosol"/>
    <property type="evidence" value="ECO:0007669"/>
    <property type="project" value="TreeGrafter"/>
</dbReference>
<keyword evidence="5" id="KW-0521">NADP</keyword>
<dbReference type="EMBL" id="UINC01021645">
    <property type="protein sequence ID" value="SVA89636.1"/>
    <property type="molecule type" value="Genomic_DNA"/>
</dbReference>
<feature type="domain" description="Tetrahydrofolate dehydrogenase/cyclohydrolase NAD(P)-binding" evidence="9">
    <location>
        <begin position="138"/>
        <end position="301"/>
    </location>
</feature>
<dbReference type="Gene3D" id="3.40.50.720">
    <property type="entry name" value="NAD(P)-binding Rossmann-like Domain"/>
    <property type="match status" value="1"/>
</dbReference>
<protein>
    <recommendedName>
        <fullName evidence="11">Methenyltetrahydrofolate cyclohydrolase</fullName>
    </recommendedName>
</protein>
<evidence type="ECO:0000256" key="5">
    <source>
        <dbReference type="ARBA" id="ARBA00022857"/>
    </source>
</evidence>
<organism evidence="10">
    <name type="scientific">marine metagenome</name>
    <dbReference type="NCBI Taxonomy" id="408172"/>
    <lineage>
        <taxon>unclassified sequences</taxon>
        <taxon>metagenomes</taxon>
        <taxon>ecological metagenomes</taxon>
    </lineage>
</organism>
<dbReference type="PRINTS" id="PR00085">
    <property type="entry name" value="THFDHDRGNASE"/>
</dbReference>
<dbReference type="InterPro" id="IPR020631">
    <property type="entry name" value="THF_DH/CycHdrlase_NAD-bd_dom"/>
</dbReference>
<dbReference type="SUPFAM" id="SSF53223">
    <property type="entry name" value="Aminoacid dehydrogenase-like, N-terminal domain"/>
    <property type="match status" value="1"/>
</dbReference>
<dbReference type="GO" id="GO:0004477">
    <property type="term" value="F:methenyltetrahydrofolate cyclohydrolase activity"/>
    <property type="evidence" value="ECO:0007669"/>
    <property type="project" value="TreeGrafter"/>
</dbReference>
<comment type="pathway">
    <text evidence="1">One-carbon metabolism; tetrahydrofolate interconversion.</text>
</comment>
<dbReference type="CDD" id="cd01080">
    <property type="entry name" value="NAD_bind_m-THF_DH_Cyclohyd"/>
    <property type="match status" value="1"/>
</dbReference>
<dbReference type="AlphaFoldDB" id="A0A381ZK30"/>
<dbReference type="InterPro" id="IPR046346">
    <property type="entry name" value="Aminoacid_DH-like_N_sf"/>
</dbReference>
<dbReference type="InterPro" id="IPR020630">
    <property type="entry name" value="THF_DH/CycHdrlase_cat_dom"/>
</dbReference>
<keyword evidence="3" id="KW-0554">One-carbon metabolism</keyword>
<evidence type="ECO:0000256" key="3">
    <source>
        <dbReference type="ARBA" id="ARBA00022563"/>
    </source>
</evidence>